<accession>A0A2C9V499</accession>
<evidence type="ECO:0000256" key="1">
    <source>
        <dbReference type="ARBA" id="ARBA00001968"/>
    </source>
</evidence>
<dbReference type="Pfam" id="PF04857">
    <property type="entry name" value="CAF1"/>
    <property type="match status" value="1"/>
</dbReference>
<evidence type="ECO:0000313" key="3">
    <source>
        <dbReference type="EMBL" id="OAY38593.1"/>
    </source>
</evidence>
<evidence type="ECO:0000256" key="2">
    <source>
        <dbReference type="ARBA" id="ARBA00008372"/>
    </source>
</evidence>
<dbReference type="InterPro" id="IPR036397">
    <property type="entry name" value="RNaseH_sf"/>
</dbReference>
<name>A0A2C9V499_MANES</name>
<dbReference type="PANTHER" id="PTHR15092:SF22">
    <property type="entry name" value="POLY(A)-SPECIFIC RIBONUCLEASE PNLDC1"/>
    <property type="match status" value="1"/>
</dbReference>
<comment type="similarity">
    <text evidence="2">Belongs to the CAF1 family.</text>
</comment>
<comment type="cofactor">
    <cofactor evidence="1">
        <name>a divalent metal cation</name>
        <dbReference type="ChEBI" id="CHEBI:60240"/>
    </cofactor>
</comment>
<dbReference type="Gene3D" id="3.30.420.10">
    <property type="entry name" value="Ribonuclease H-like superfamily/Ribonuclease H"/>
    <property type="match status" value="1"/>
</dbReference>
<reference evidence="3" key="1">
    <citation type="submission" date="2016-02" db="EMBL/GenBank/DDBJ databases">
        <title>WGS assembly of Manihot esculenta.</title>
        <authorList>
            <person name="Bredeson J.V."/>
            <person name="Prochnik S.E."/>
            <person name="Lyons J.B."/>
            <person name="Schmutz J."/>
            <person name="Grimwood J."/>
            <person name="Vrebalov J."/>
            <person name="Bart R.S."/>
            <person name="Amuge T."/>
            <person name="Ferguson M.E."/>
            <person name="Green R."/>
            <person name="Putnam N."/>
            <person name="Stites J."/>
            <person name="Rounsley S."/>
            <person name="Rokhsar D.S."/>
        </authorList>
    </citation>
    <scope>NUCLEOTIDE SEQUENCE [LARGE SCALE GENOMIC DNA]</scope>
    <source>
        <tissue evidence="3">Leaf</tissue>
    </source>
</reference>
<organism evidence="3">
    <name type="scientific">Manihot esculenta</name>
    <name type="common">Cassava</name>
    <name type="synonym">Jatropha manihot</name>
    <dbReference type="NCBI Taxonomy" id="3983"/>
    <lineage>
        <taxon>Eukaryota</taxon>
        <taxon>Viridiplantae</taxon>
        <taxon>Streptophyta</taxon>
        <taxon>Embryophyta</taxon>
        <taxon>Tracheophyta</taxon>
        <taxon>Spermatophyta</taxon>
        <taxon>Magnoliopsida</taxon>
        <taxon>eudicotyledons</taxon>
        <taxon>Gunneridae</taxon>
        <taxon>Pentapetalae</taxon>
        <taxon>rosids</taxon>
        <taxon>fabids</taxon>
        <taxon>Malpighiales</taxon>
        <taxon>Euphorbiaceae</taxon>
        <taxon>Crotonoideae</taxon>
        <taxon>Manihoteae</taxon>
        <taxon>Manihot</taxon>
    </lineage>
</organism>
<dbReference type="InterPro" id="IPR012337">
    <property type="entry name" value="RNaseH-like_sf"/>
</dbReference>
<dbReference type="STRING" id="3983.A0A2C9V499"/>
<dbReference type="SUPFAM" id="SSF53098">
    <property type="entry name" value="Ribonuclease H-like"/>
    <property type="match status" value="1"/>
</dbReference>
<dbReference type="AlphaFoldDB" id="A0A2C9V499"/>
<dbReference type="InterPro" id="IPR006941">
    <property type="entry name" value="RNase_CAF1"/>
</dbReference>
<protein>
    <submittedName>
        <fullName evidence="3">Uncharacterized protein</fullName>
    </submittedName>
</protein>
<gene>
    <name evidence="3" type="ORF">MANES_10G027200</name>
</gene>
<dbReference type="PANTHER" id="PTHR15092">
    <property type="entry name" value="POLY A -SPECIFIC RIBONUCLEASE/TARGET OF EGR1, MEMBER 1"/>
    <property type="match status" value="1"/>
</dbReference>
<sequence>MEKEKKEVREREEEWSCQKLADLRRKLLVWSSSKKSAWHDQVCTKMNNVGTADFRAIDLEMTGVTRAPWGESFEFDRFGVQYLKAKDSAEKFAIVQFGICLFRYDDHRHSLTGVPLK</sequence>
<dbReference type="EMBL" id="CM004396">
    <property type="protein sequence ID" value="OAY38593.1"/>
    <property type="molecule type" value="Genomic_DNA"/>
</dbReference>
<proteinExistence type="inferred from homology"/>
<dbReference type="GO" id="GO:0003676">
    <property type="term" value="F:nucleic acid binding"/>
    <property type="evidence" value="ECO:0007669"/>
    <property type="project" value="InterPro"/>
</dbReference>
<dbReference type="InterPro" id="IPR051181">
    <property type="entry name" value="CAF1_poly(A)_ribonucleases"/>
</dbReference>